<feature type="compositionally biased region" description="Basic residues" evidence="1">
    <location>
        <begin position="132"/>
        <end position="142"/>
    </location>
</feature>
<proteinExistence type="predicted"/>
<dbReference type="AlphaFoldDB" id="A0A1C7M2W2"/>
<protein>
    <recommendedName>
        <fullName evidence="4">F-box domain-containing protein</fullName>
    </recommendedName>
</protein>
<dbReference type="OrthoDB" id="3171058at2759"/>
<gene>
    <name evidence="2" type="ORF">A0H81_09357</name>
</gene>
<accession>A0A1C7M2W2</accession>
<evidence type="ECO:0000313" key="3">
    <source>
        <dbReference type="Proteomes" id="UP000092993"/>
    </source>
</evidence>
<evidence type="ECO:0000256" key="1">
    <source>
        <dbReference type="SAM" id="MobiDB-lite"/>
    </source>
</evidence>
<dbReference type="Proteomes" id="UP000092993">
    <property type="component" value="Unassembled WGS sequence"/>
</dbReference>
<feature type="compositionally biased region" description="Low complexity" evidence="1">
    <location>
        <begin position="157"/>
        <end position="168"/>
    </location>
</feature>
<evidence type="ECO:0000313" key="2">
    <source>
        <dbReference type="EMBL" id="OBZ70746.1"/>
    </source>
</evidence>
<feature type="region of interest" description="Disordered" evidence="1">
    <location>
        <begin position="131"/>
        <end position="188"/>
    </location>
</feature>
<evidence type="ECO:0008006" key="4">
    <source>
        <dbReference type="Google" id="ProtNLM"/>
    </source>
</evidence>
<reference evidence="2 3" key="1">
    <citation type="submission" date="2016-03" db="EMBL/GenBank/DDBJ databases">
        <title>Whole genome sequencing of Grifola frondosa 9006-11.</title>
        <authorList>
            <person name="Min B."/>
            <person name="Park H."/>
            <person name="Kim J.-G."/>
            <person name="Cho H."/>
            <person name="Oh Y.-L."/>
            <person name="Kong W.-S."/>
            <person name="Choi I.-G."/>
        </authorList>
    </citation>
    <scope>NUCLEOTIDE SEQUENCE [LARGE SCALE GENOMIC DNA]</scope>
    <source>
        <strain evidence="2 3">9006-11</strain>
    </source>
</reference>
<keyword evidence="3" id="KW-1185">Reference proteome</keyword>
<dbReference type="EMBL" id="LUGG01000013">
    <property type="protein sequence ID" value="OBZ70746.1"/>
    <property type="molecule type" value="Genomic_DNA"/>
</dbReference>
<name>A0A1C7M2W2_GRIFR</name>
<sequence length="543" mass="60234">MCKGCEQPWPAPVSENAIFGGRWAYRIWRSVGSVLVDCEYCVDVEFRGSTGARSKYPRLALARNDTRYCPPLPHTPHTDHSSVPPEVWLEIFRYATDVPNARCTSPGDAFAPEHPANFACMNTPVLGGAHQVRPRARVPRVARARDGAAVRTRRAVQHPPRAAAPPHAAGERPARRATGRGPRALGAPRRDAHVRALGEHAGVLARPRYALPGGFLDVFRNYNAQTLRMLYWAQDAVEDAADVPIFTSPFLAAFTELRVLDLRKTTFADRSAFPPDHALAQMRLPCVAELLLPTCPLILRFASKQDLPALHRLVLDAGIPSACREPSLTTALNAFFERHGTKVTVLELLPRSSSYNCIEGPISLTTFLQPTACPNLDTFVFDACECVISVAPLAGPGPSLPSTREDSPTEECLREPHPHLRRIGIRGLSTDNLYPIRRTHAQAHLRAFRAHHALFPALELVRTLGHLVEASADPFAMDVFIWWTERFEDVGVDLQDGEGVVWLYTEPTGEEPCEDCVVALDEACLVHKNEEKRLKEKWDAERL</sequence>
<comment type="caution">
    <text evidence="2">The sequence shown here is derived from an EMBL/GenBank/DDBJ whole genome shotgun (WGS) entry which is preliminary data.</text>
</comment>
<organism evidence="2 3">
    <name type="scientific">Grifola frondosa</name>
    <name type="common">Maitake</name>
    <name type="synonym">Polyporus frondosus</name>
    <dbReference type="NCBI Taxonomy" id="5627"/>
    <lineage>
        <taxon>Eukaryota</taxon>
        <taxon>Fungi</taxon>
        <taxon>Dikarya</taxon>
        <taxon>Basidiomycota</taxon>
        <taxon>Agaricomycotina</taxon>
        <taxon>Agaricomycetes</taxon>
        <taxon>Polyporales</taxon>
        <taxon>Grifolaceae</taxon>
        <taxon>Grifola</taxon>
    </lineage>
</organism>